<evidence type="ECO:0000256" key="1">
    <source>
        <dbReference type="ARBA" id="ARBA00023015"/>
    </source>
</evidence>
<evidence type="ECO:0000259" key="4">
    <source>
        <dbReference type="SMART" id="SM00347"/>
    </source>
</evidence>
<evidence type="ECO:0000313" key="6">
    <source>
        <dbReference type="Proteomes" id="UP000662939"/>
    </source>
</evidence>
<sequence>MRVASDGGTKVDQFVDRFAHLWAARGGSRVEGLIAGYLLIDESDGVKPSELAHRLSVSRGSVSTYTRKLAAQGFVRRVRKPGDRSHYFVMDEDVWAGFLEAEQTYLENQRRLAAETLPHVRQGSRAWERVRNMRDYMAWQADNRLGSEWIRFKAERDACQRG</sequence>
<keyword evidence="1" id="KW-0805">Transcription regulation</keyword>
<gene>
    <name evidence="5" type="ORF">JQS30_05260</name>
</gene>
<evidence type="ECO:0000256" key="3">
    <source>
        <dbReference type="ARBA" id="ARBA00023163"/>
    </source>
</evidence>
<keyword evidence="3" id="KW-0804">Transcription</keyword>
<keyword evidence="2" id="KW-0238">DNA-binding</keyword>
<dbReference type="SUPFAM" id="SSF46785">
    <property type="entry name" value="Winged helix' DNA-binding domain"/>
    <property type="match status" value="1"/>
</dbReference>
<proteinExistence type="predicted"/>
<keyword evidence="6" id="KW-1185">Reference proteome</keyword>
<reference evidence="5" key="1">
    <citation type="submission" date="2021-02" db="EMBL/GenBank/DDBJ databases">
        <title>Natronoglycomyces albus gen. nov., sp. nov, a haloalkaliphilic actinobacterium from a soda solonchak soil.</title>
        <authorList>
            <person name="Sorokin D.Y."/>
            <person name="Khijniak T.V."/>
            <person name="Zakharycheva A.P."/>
            <person name="Boueva O.V."/>
            <person name="Ariskina E.V."/>
            <person name="Hahnke R.L."/>
            <person name="Bunk B."/>
            <person name="Sproer C."/>
            <person name="Schumann P."/>
            <person name="Evtushenko L.I."/>
            <person name="Kublanov I.V."/>
        </authorList>
    </citation>
    <scope>NUCLEOTIDE SEQUENCE</scope>
    <source>
        <strain evidence="5">DSM 106290</strain>
    </source>
</reference>
<organism evidence="5 6">
    <name type="scientific">Natronoglycomyces albus</name>
    <dbReference type="NCBI Taxonomy" id="2811108"/>
    <lineage>
        <taxon>Bacteria</taxon>
        <taxon>Bacillati</taxon>
        <taxon>Actinomycetota</taxon>
        <taxon>Actinomycetes</taxon>
        <taxon>Glycomycetales</taxon>
        <taxon>Glycomycetaceae</taxon>
        <taxon>Natronoglycomyces</taxon>
    </lineage>
</organism>
<dbReference type="RefSeq" id="WP_213172328.1">
    <property type="nucleotide sequence ID" value="NZ_CP070496.1"/>
</dbReference>
<dbReference type="SMART" id="SM00347">
    <property type="entry name" value="HTH_MARR"/>
    <property type="match status" value="1"/>
</dbReference>
<name>A0A895XSL8_9ACTN</name>
<dbReference type="Gene3D" id="1.10.10.10">
    <property type="entry name" value="Winged helix-like DNA-binding domain superfamily/Winged helix DNA-binding domain"/>
    <property type="match status" value="1"/>
</dbReference>
<dbReference type="GO" id="GO:0003700">
    <property type="term" value="F:DNA-binding transcription factor activity"/>
    <property type="evidence" value="ECO:0007669"/>
    <property type="project" value="InterPro"/>
</dbReference>
<dbReference type="InterPro" id="IPR036390">
    <property type="entry name" value="WH_DNA-bd_sf"/>
</dbReference>
<dbReference type="KEGG" id="nav:JQS30_05260"/>
<protein>
    <submittedName>
        <fullName evidence="5">MarR family transcriptional regulator</fullName>
    </submittedName>
</protein>
<evidence type="ECO:0000256" key="2">
    <source>
        <dbReference type="ARBA" id="ARBA00023125"/>
    </source>
</evidence>
<dbReference type="Proteomes" id="UP000662939">
    <property type="component" value="Chromosome"/>
</dbReference>
<dbReference type="AlphaFoldDB" id="A0A895XSL8"/>
<dbReference type="InterPro" id="IPR000835">
    <property type="entry name" value="HTH_MarR-typ"/>
</dbReference>
<dbReference type="InterPro" id="IPR052362">
    <property type="entry name" value="HTH-GbsR_regulator"/>
</dbReference>
<dbReference type="PANTHER" id="PTHR38465">
    <property type="entry name" value="HTH-TYPE TRANSCRIPTIONAL REGULATOR MJ1563-RELATED"/>
    <property type="match status" value="1"/>
</dbReference>
<dbReference type="GO" id="GO:0003677">
    <property type="term" value="F:DNA binding"/>
    <property type="evidence" value="ECO:0007669"/>
    <property type="project" value="UniProtKB-KW"/>
</dbReference>
<accession>A0A895XSL8</accession>
<evidence type="ECO:0000313" key="5">
    <source>
        <dbReference type="EMBL" id="QSB06319.1"/>
    </source>
</evidence>
<dbReference type="InterPro" id="IPR036388">
    <property type="entry name" value="WH-like_DNA-bd_sf"/>
</dbReference>
<dbReference type="Pfam" id="PF01047">
    <property type="entry name" value="MarR"/>
    <property type="match status" value="1"/>
</dbReference>
<feature type="domain" description="HTH marR-type" evidence="4">
    <location>
        <begin position="20"/>
        <end position="103"/>
    </location>
</feature>
<dbReference type="EMBL" id="CP070496">
    <property type="protein sequence ID" value="QSB06319.1"/>
    <property type="molecule type" value="Genomic_DNA"/>
</dbReference>
<dbReference type="PANTHER" id="PTHR38465:SF1">
    <property type="entry name" value="HTH-TYPE TRANSCRIPTIONAL REGULATOR MJ1563-RELATED"/>
    <property type="match status" value="1"/>
</dbReference>